<feature type="chain" id="PRO_5047286352" description="Transmembrane protein" evidence="3">
    <location>
        <begin position="24"/>
        <end position="244"/>
    </location>
</feature>
<evidence type="ECO:0008006" key="6">
    <source>
        <dbReference type="Google" id="ProtNLM"/>
    </source>
</evidence>
<gene>
    <name evidence="4" type="ORF">HGRIS_009351</name>
</gene>
<dbReference type="EMBL" id="JASNQZ010000012">
    <property type="protein sequence ID" value="KAL0949274.1"/>
    <property type="molecule type" value="Genomic_DNA"/>
</dbReference>
<keyword evidence="2" id="KW-0812">Transmembrane</keyword>
<feature type="compositionally biased region" description="Low complexity" evidence="1">
    <location>
        <begin position="38"/>
        <end position="49"/>
    </location>
</feature>
<keyword evidence="2" id="KW-0472">Membrane</keyword>
<keyword evidence="3" id="KW-0732">Signal</keyword>
<proteinExistence type="predicted"/>
<feature type="compositionally biased region" description="Polar residues" evidence="1">
    <location>
        <begin position="26"/>
        <end position="37"/>
    </location>
</feature>
<name>A0ABR3J101_9AGAR</name>
<evidence type="ECO:0000256" key="2">
    <source>
        <dbReference type="SAM" id="Phobius"/>
    </source>
</evidence>
<evidence type="ECO:0000256" key="3">
    <source>
        <dbReference type="SAM" id="SignalP"/>
    </source>
</evidence>
<evidence type="ECO:0000313" key="5">
    <source>
        <dbReference type="Proteomes" id="UP001556367"/>
    </source>
</evidence>
<dbReference type="Proteomes" id="UP001556367">
    <property type="component" value="Unassembled WGS sequence"/>
</dbReference>
<feature type="compositionally biased region" description="Polar residues" evidence="1">
    <location>
        <begin position="86"/>
        <end position="95"/>
    </location>
</feature>
<feature type="transmembrane region" description="Helical" evidence="2">
    <location>
        <begin position="118"/>
        <end position="142"/>
    </location>
</feature>
<feature type="region of interest" description="Disordered" evidence="1">
    <location>
        <begin position="176"/>
        <end position="244"/>
    </location>
</feature>
<organism evidence="4 5">
    <name type="scientific">Hohenbuehelia grisea</name>
    <dbReference type="NCBI Taxonomy" id="104357"/>
    <lineage>
        <taxon>Eukaryota</taxon>
        <taxon>Fungi</taxon>
        <taxon>Dikarya</taxon>
        <taxon>Basidiomycota</taxon>
        <taxon>Agaricomycotina</taxon>
        <taxon>Agaricomycetes</taxon>
        <taxon>Agaricomycetidae</taxon>
        <taxon>Agaricales</taxon>
        <taxon>Pleurotineae</taxon>
        <taxon>Pleurotaceae</taxon>
        <taxon>Hohenbuehelia</taxon>
    </lineage>
</organism>
<protein>
    <recommendedName>
        <fullName evidence="6">Transmembrane protein</fullName>
    </recommendedName>
</protein>
<feature type="compositionally biased region" description="Basic and acidic residues" evidence="1">
    <location>
        <begin position="98"/>
        <end position="109"/>
    </location>
</feature>
<feature type="compositionally biased region" description="Polar residues" evidence="1">
    <location>
        <begin position="234"/>
        <end position="244"/>
    </location>
</feature>
<comment type="caution">
    <text evidence="4">The sequence shown here is derived from an EMBL/GenBank/DDBJ whole genome shotgun (WGS) entry which is preliminary data.</text>
</comment>
<feature type="compositionally biased region" description="Pro residues" evidence="1">
    <location>
        <begin position="181"/>
        <end position="193"/>
    </location>
</feature>
<evidence type="ECO:0000256" key="1">
    <source>
        <dbReference type="SAM" id="MobiDB-lite"/>
    </source>
</evidence>
<evidence type="ECO:0000313" key="4">
    <source>
        <dbReference type="EMBL" id="KAL0949274.1"/>
    </source>
</evidence>
<reference evidence="5" key="1">
    <citation type="submission" date="2024-06" db="EMBL/GenBank/DDBJ databases">
        <title>Multi-omics analyses provide insights into the biosynthesis of the anticancer antibiotic pleurotin in Hohenbuehelia grisea.</title>
        <authorList>
            <person name="Weaver J.A."/>
            <person name="Alberti F."/>
        </authorList>
    </citation>
    <scope>NUCLEOTIDE SEQUENCE [LARGE SCALE GENOMIC DNA]</scope>
    <source>
        <strain evidence="5">T-177</strain>
    </source>
</reference>
<accession>A0ABR3J101</accession>
<feature type="signal peptide" evidence="3">
    <location>
        <begin position="1"/>
        <end position="23"/>
    </location>
</feature>
<feature type="region of interest" description="Disordered" evidence="1">
    <location>
        <begin position="26"/>
        <end position="114"/>
    </location>
</feature>
<sequence length="244" mass="26528">MICFGPARLLSLVCIFVSPLLLAAPTSSDGPSSTVNVSISSRPSGSLLSDAPSRSASVNATRAPARHRSATTRRLPNLPPVATHITFPQDTLPTQRPSRPDRPPPENRERRHPQQNPVAIVFEVIGALAGVALVLSIIRCIYSYRRTPNRDRIAALVERHRLQREMEELERNPRILRPPSFVEPPPPYLPRPPSYISSDHSSRRSSDSSSTSSIGSSTHSRSSSSLSSASGSSIDQTQPLHPNG</sequence>
<feature type="compositionally biased region" description="Low complexity" evidence="1">
    <location>
        <begin position="207"/>
        <end position="233"/>
    </location>
</feature>
<keyword evidence="5" id="KW-1185">Reference proteome</keyword>
<keyword evidence="2" id="KW-1133">Transmembrane helix</keyword>